<feature type="compositionally biased region" description="Low complexity" evidence="6">
    <location>
        <begin position="415"/>
        <end position="424"/>
    </location>
</feature>
<feature type="region of interest" description="Disordered" evidence="6">
    <location>
        <begin position="204"/>
        <end position="244"/>
    </location>
</feature>
<keyword evidence="3 7" id="KW-1133">Transmembrane helix</keyword>
<evidence type="ECO:0000256" key="5">
    <source>
        <dbReference type="ARBA" id="ARBA00023180"/>
    </source>
</evidence>
<dbReference type="GO" id="GO:0005783">
    <property type="term" value="C:endoplasmic reticulum"/>
    <property type="evidence" value="ECO:0007669"/>
    <property type="project" value="InterPro"/>
</dbReference>
<keyword evidence="4 7" id="KW-0472">Membrane</keyword>
<accession>A0AAJ7T3F8</accession>
<keyword evidence="9" id="KW-1185">Reference proteome</keyword>
<reference evidence="10" key="1">
    <citation type="submission" date="2025-08" db="UniProtKB">
        <authorList>
            <consortium name="RefSeq"/>
        </authorList>
    </citation>
    <scope>IDENTIFICATION</scope>
    <source>
        <tissue evidence="10">Sperm</tissue>
    </source>
</reference>
<feature type="region of interest" description="Disordered" evidence="6">
    <location>
        <begin position="306"/>
        <end position="356"/>
    </location>
</feature>
<evidence type="ECO:0000256" key="7">
    <source>
        <dbReference type="SAM" id="Phobius"/>
    </source>
</evidence>
<feature type="transmembrane region" description="Helical" evidence="7">
    <location>
        <begin position="788"/>
        <end position="811"/>
    </location>
</feature>
<comment type="subcellular location">
    <subcellularLocation>
        <location evidence="1">Membrane</location>
        <topology evidence="1">Multi-pass membrane protein</topology>
    </subcellularLocation>
</comment>
<feature type="compositionally biased region" description="Basic and acidic residues" evidence="6">
    <location>
        <begin position="425"/>
        <end position="436"/>
    </location>
</feature>
<dbReference type="AlphaFoldDB" id="A0AAJ7T3F8"/>
<evidence type="ECO:0000256" key="6">
    <source>
        <dbReference type="SAM" id="MobiDB-lite"/>
    </source>
</evidence>
<feature type="transmembrane region" description="Helical" evidence="7">
    <location>
        <begin position="175"/>
        <end position="194"/>
    </location>
</feature>
<dbReference type="GO" id="GO:0003677">
    <property type="term" value="F:DNA binding"/>
    <property type="evidence" value="ECO:0007669"/>
    <property type="project" value="UniProtKB-KW"/>
</dbReference>
<dbReference type="PANTHER" id="PTHR12680:SF2">
    <property type="entry name" value="PROTEIN PHTF2"/>
    <property type="match status" value="1"/>
</dbReference>
<feature type="transmembrane region" description="Helical" evidence="7">
    <location>
        <begin position="533"/>
        <end position="556"/>
    </location>
</feature>
<gene>
    <name evidence="10" type="primary">PHTF2</name>
</gene>
<feature type="transmembrane region" description="Helical" evidence="7">
    <location>
        <begin position="705"/>
        <end position="722"/>
    </location>
</feature>
<dbReference type="GeneID" id="116942390"/>
<sequence length="820" mass="91724">MHLHLHHLMAFFKPAWNIWKAIQQSVKCGSSDWGLQMATRAADAIAWYQKKIGAYDQQIWEKSVEQREIKFVRLGLRNKPKKSGHVKPDLIDVDLVRGSTFAKAKPESAWTAITRKGIVRVLLFPFFSRWWIQVTSAGIYLWLLGLYVLQALAVVLYVSGPSEHDVPWTEVLCPVWLMLLLGTVHCQIVSTHFYKTQSSLGAKRRRRLRKASQSDPGKDGGGSSTTDNQDEFRRSGGGSHGPGVLAALRRAWGRHRVFGPEQRKRYEEKSTETDNGYICLEGKASRHCVAGGGPLLSHRVEALSAEGRPHQGSHGKQEAGRLGPAASDDLSSEEEGGGLRAPETPVYRRGAERPSCDGLRQRKLHTHCRKHCSAEGSVHAIRDGATASGSESCDRSENDSFLFPQCCQEVLRSSGSCSSRSCTTSRHDSESTRPESETEELLWEDLLLGAECRSTGSTDSEDTVASAATLARARDDPFQQQSQLFFPGSSSVGLERVSAIVWEANECKKAEMSVLEISGMIMNRVNTYKQGQVYHVFSNLMTLLMGALPLAFRLLWHMGLDQASTASPLDVLWCCLGLGAGPAAAAIVVICLVQRVCLVWLLFFMLSVAEKTYKQRYLFAKLFGHLTSARRARKSEIPHFRLKKVQNIKMWLSLRSYLKRRGPQRSVDVIVSSAFLLELSVVFICCAQLLNGHSTFLDVHYNWELLAWSLSLGIFLLRFVTLGSETNKKYSNTSILLTEQINLYLKMEKKPNKKEELNLVNNVLKLATKLLKELDSPFRLYGLTMNPMLYNITRVVILSAFSGVISDLLGFNLKLWKIKS</sequence>
<keyword evidence="10" id="KW-0371">Homeobox</keyword>
<evidence type="ECO:0000256" key="3">
    <source>
        <dbReference type="ARBA" id="ARBA00022989"/>
    </source>
</evidence>
<evidence type="ECO:0000313" key="9">
    <source>
        <dbReference type="Proteomes" id="UP001318040"/>
    </source>
</evidence>
<dbReference type="InterPro" id="IPR039775">
    <property type="entry name" value="PHTF1/2"/>
</dbReference>
<dbReference type="PANTHER" id="PTHR12680">
    <property type="entry name" value="PUTATIVE HOMEODOMAIN TRANSCRIPTION FACTOR PHTF"/>
    <property type="match status" value="1"/>
</dbReference>
<organism evidence="9 10">
    <name type="scientific">Petromyzon marinus</name>
    <name type="common">Sea lamprey</name>
    <dbReference type="NCBI Taxonomy" id="7757"/>
    <lineage>
        <taxon>Eukaryota</taxon>
        <taxon>Metazoa</taxon>
        <taxon>Chordata</taxon>
        <taxon>Craniata</taxon>
        <taxon>Vertebrata</taxon>
        <taxon>Cyclostomata</taxon>
        <taxon>Hyperoartia</taxon>
        <taxon>Petromyzontiformes</taxon>
        <taxon>Petromyzontidae</taxon>
        <taxon>Petromyzon</taxon>
    </lineage>
</organism>
<feature type="transmembrane region" description="Helical" evidence="7">
    <location>
        <begin position="669"/>
        <end position="690"/>
    </location>
</feature>
<keyword evidence="5" id="KW-0325">Glycoprotein</keyword>
<evidence type="ECO:0000259" key="8">
    <source>
        <dbReference type="Pfam" id="PF12129"/>
    </source>
</evidence>
<dbReference type="InterPro" id="IPR021980">
    <property type="entry name" value="PHTF1/2_N"/>
</dbReference>
<dbReference type="CTD" id="57157"/>
<protein>
    <submittedName>
        <fullName evidence="10">Homeodomain transcription factor 2 isoform X4</fullName>
    </submittedName>
</protein>
<feature type="domain" description="PHTF1/2 N-terminal" evidence="8">
    <location>
        <begin position="41"/>
        <end position="193"/>
    </location>
</feature>
<feature type="transmembrane region" description="Helical" evidence="7">
    <location>
        <begin position="576"/>
        <end position="606"/>
    </location>
</feature>
<keyword evidence="2 7" id="KW-0812">Transmembrane</keyword>
<dbReference type="Pfam" id="PF12129">
    <property type="entry name" value="PHTF1-2_N"/>
    <property type="match status" value="1"/>
</dbReference>
<evidence type="ECO:0000256" key="2">
    <source>
        <dbReference type="ARBA" id="ARBA00022692"/>
    </source>
</evidence>
<evidence type="ECO:0000256" key="1">
    <source>
        <dbReference type="ARBA" id="ARBA00004141"/>
    </source>
</evidence>
<evidence type="ECO:0000313" key="10">
    <source>
        <dbReference type="RefSeq" id="XP_032810134.1"/>
    </source>
</evidence>
<proteinExistence type="predicted"/>
<name>A0AAJ7T3F8_PETMA</name>
<evidence type="ECO:0000256" key="4">
    <source>
        <dbReference type="ARBA" id="ARBA00023136"/>
    </source>
</evidence>
<feature type="transmembrane region" description="Helical" evidence="7">
    <location>
        <begin position="139"/>
        <end position="160"/>
    </location>
</feature>
<feature type="region of interest" description="Disordered" evidence="6">
    <location>
        <begin position="415"/>
        <end position="438"/>
    </location>
</feature>
<dbReference type="GO" id="GO:0016020">
    <property type="term" value="C:membrane"/>
    <property type="evidence" value="ECO:0007669"/>
    <property type="project" value="UniProtKB-SubCell"/>
</dbReference>
<dbReference type="Proteomes" id="UP001318040">
    <property type="component" value="Chromosome 14"/>
</dbReference>
<keyword evidence="10" id="KW-0238">DNA-binding</keyword>
<dbReference type="RefSeq" id="XP_032810134.1">
    <property type="nucleotide sequence ID" value="XM_032954243.1"/>
</dbReference>